<keyword evidence="4" id="KW-0808">Transferase</keyword>
<evidence type="ECO:0000256" key="13">
    <source>
        <dbReference type="PROSITE-ProRule" id="PRU00175"/>
    </source>
</evidence>
<dbReference type="CDD" id="cd16669">
    <property type="entry name" value="RING-H2_RNF181"/>
    <property type="match status" value="1"/>
</dbReference>
<dbReference type="InterPro" id="IPR013083">
    <property type="entry name" value="Znf_RING/FYVE/PHD"/>
</dbReference>
<evidence type="ECO:0000256" key="9">
    <source>
        <dbReference type="ARBA" id="ARBA00038197"/>
    </source>
</evidence>
<evidence type="ECO:0000256" key="12">
    <source>
        <dbReference type="ARBA" id="ARBA00045940"/>
    </source>
</evidence>
<evidence type="ECO:0000256" key="5">
    <source>
        <dbReference type="ARBA" id="ARBA00022723"/>
    </source>
</evidence>
<dbReference type="GO" id="GO:0016567">
    <property type="term" value="P:protein ubiquitination"/>
    <property type="evidence" value="ECO:0007669"/>
    <property type="project" value="TreeGrafter"/>
</dbReference>
<dbReference type="Gene3D" id="3.30.40.10">
    <property type="entry name" value="Zinc/RING finger domain, C3HC4 (zinc finger)"/>
    <property type="match status" value="1"/>
</dbReference>
<evidence type="ECO:0000256" key="3">
    <source>
        <dbReference type="ARBA" id="ARBA00012483"/>
    </source>
</evidence>
<dbReference type="Pfam" id="PF13639">
    <property type="entry name" value="zf-RING_2"/>
    <property type="match status" value="1"/>
</dbReference>
<comment type="similarity">
    <text evidence="9">Belongs to the RNF181 family.</text>
</comment>
<evidence type="ECO:0000256" key="11">
    <source>
        <dbReference type="ARBA" id="ARBA00041674"/>
    </source>
</evidence>
<comment type="function">
    <text evidence="12">E3 ubiquitin-protein ligase which accepts ubiquitin from an E2 ubiquitin-conjugating enzyme in the form of a thioester and then directly transfers the ubiquitin to targeted substrates. Catalyzes monoubiquitination of 26S proteasome subunit PSMC2/RPT1.</text>
</comment>
<evidence type="ECO:0000256" key="7">
    <source>
        <dbReference type="ARBA" id="ARBA00022786"/>
    </source>
</evidence>
<reference evidence="15" key="1">
    <citation type="submission" date="2020-11" db="EMBL/GenBank/DDBJ databases">
        <authorList>
            <person name="Tran Van P."/>
        </authorList>
    </citation>
    <scope>NUCLEOTIDE SEQUENCE</scope>
</reference>
<dbReference type="InterPro" id="IPR001841">
    <property type="entry name" value="Znf_RING"/>
</dbReference>
<dbReference type="PANTHER" id="PTHR15710:SF160">
    <property type="entry name" value="E3 UBIQUITIN-PROTEIN LIGASE RNF181"/>
    <property type="match status" value="1"/>
</dbReference>
<keyword evidence="5" id="KW-0479">Metal-binding</keyword>
<evidence type="ECO:0000256" key="1">
    <source>
        <dbReference type="ARBA" id="ARBA00000900"/>
    </source>
</evidence>
<dbReference type="EC" id="2.3.2.27" evidence="3"/>
<dbReference type="SUPFAM" id="SSF57850">
    <property type="entry name" value="RING/U-box"/>
    <property type="match status" value="1"/>
</dbReference>
<dbReference type="EMBL" id="OE841523">
    <property type="protein sequence ID" value="CAD7596148.1"/>
    <property type="molecule type" value="Genomic_DNA"/>
</dbReference>
<dbReference type="SMART" id="SM00184">
    <property type="entry name" value="RING"/>
    <property type="match status" value="1"/>
</dbReference>
<dbReference type="AlphaFoldDB" id="A0A7R9JZS8"/>
<evidence type="ECO:0000259" key="14">
    <source>
        <dbReference type="PROSITE" id="PS50089"/>
    </source>
</evidence>
<keyword evidence="7" id="KW-0833">Ubl conjugation pathway</keyword>
<dbReference type="GO" id="GO:0008270">
    <property type="term" value="F:zinc ion binding"/>
    <property type="evidence" value="ECO:0007669"/>
    <property type="project" value="UniProtKB-KW"/>
</dbReference>
<evidence type="ECO:0000256" key="6">
    <source>
        <dbReference type="ARBA" id="ARBA00022771"/>
    </source>
</evidence>
<dbReference type="GO" id="GO:0005737">
    <property type="term" value="C:cytoplasm"/>
    <property type="evidence" value="ECO:0007669"/>
    <property type="project" value="TreeGrafter"/>
</dbReference>
<evidence type="ECO:0000256" key="10">
    <source>
        <dbReference type="ARBA" id="ARBA00039317"/>
    </source>
</evidence>
<name>A0A7R9JZS8_TIMGE</name>
<dbReference type="PROSITE" id="PS50089">
    <property type="entry name" value="ZF_RING_2"/>
    <property type="match status" value="1"/>
</dbReference>
<accession>A0A7R9JZS8</accession>
<sequence>MSDYFDEMGWQPLGEGQTPDQLIHMARLLRDFGMWEELGQSQRLPPPASKDIVKNLKEKEISSSVKHCNNRAWLVTLVSMVTKTSRRTRAWFKVIPRDYSDRSTLGHMVAIAIIKGTSQDDKCPVCLKLHSLGEVVKVLPCNHSFHSACILPWLEKTNSCPLCRHQLPTDDEDYEAYRKDSLRAKQRDDDIETLHNSMFS</sequence>
<evidence type="ECO:0000256" key="8">
    <source>
        <dbReference type="ARBA" id="ARBA00022833"/>
    </source>
</evidence>
<organism evidence="15">
    <name type="scientific">Timema genevievae</name>
    <name type="common">Walking stick</name>
    <dbReference type="NCBI Taxonomy" id="629358"/>
    <lineage>
        <taxon>Eukaryota</taxon>
        <taxon>Metazoa</taxon>
        <taxon>Ecdysozoa</taxon>
        <taxon>Arthropoda</taxon>
        <taxon>Hexapoda</taxon>
        <taxon>Insecta</taxon>
        <taxon>Pterygota</taxon>
        <taxon>Neoptera</taxon>
        <taxon>Polyneoptera</taxon>
        <taxon>Phasmatodea</taxon>
        <taxon>Timematodea</taxon>
        <taxon>Timematoidea</taxon>
        <taxon>Timematidae</taxon>
        <taxon>Timema</taxon>
    </lineage>
</organism>
<evidence type="ECO:0000256" key="4">
    <source>
        <dbReference type="ARBA" id="ARBA00022679"/>
    </source>
</evidence>
<proteinExistence type="inferred from homology"/>
<dbReference type="GO" id="GO:0061630">
    <property type="term" value="F:ubiquitin protein ligase activity"/>
    <property type="evidence" value="ECO:0007669"/>
    <property type="project" value="UniProtKB-EC"/>
</dbReference>
<dbReference type="PANTHER" id="PTHR15710">
    <property type="entry name" value="E3 UBIQUITIN-PROTEIN LIGASE PRAJA"/>
    <property type="match status" value="1"/>
</dbReference>
<keyword evidence="6 13" id="KW-0863">Zinc-finger</keyword>
<feature type="domain" description="RING-type" evidence="14">
    <location>
        <begin position="123"/>
        <end position="164"/>
    </location>
</feature>
<gene>
    <name evidence="15" type="ORF">TGEB3V08_LOCUS6292</name>
</gene>
<protein>
    <recommendedName>
        <fullName evidence="10">E3 ubiquitin-protein ligase RNF181</fullName>
        <ecNumber evidence="3">2.3.2.27</ecNumber>
    </recommendedName>
    <alternativeName>
        <fullName evidence="11">RING finger protein 181</fullName>
    </alternativeName>
</protein>
<keyword evidence="8" id="KW-0862">Zinc</keyword>
<evidence type="ECO:0000256" key="2">
    <source>
        <dbReference type="ARBA" id="ARBA00004906"/>
    </source>
</evidence>
<comment type="pathway">
    <text evidence="2">Protein modification; protein ubiquitination.</text>
</comment>
<evidence type="ECO:0000313" key="15">
    <source>
        <dbReference type="EMBL" id="CAD7596148.1"/>
    </source>
</evidence>
<comment type="catalytic activity">
    <reaction evidence="1">
        <text>S-ubiquitinyl-[E2 ubiquitin-conjugating enzyme]-L-cysteine + [acceptor protein]-L-lysine = [E2 ubiquitin-conjugating enzyme]-L-cysteine + N(6)-ubiquitinyl-[acceptor protein]-L-lysine.</text>
        <dbReference type="EC" id="2.3.2.27"/>
    </reaction>
</comment>